<gene>
    <name evidence="1" type="ORF">P8X34_10635</name>
</gene>
<protein>
    <recommendedName>
        <fullName evidence="3">AMP-dependent ligase C-terminal domain-containing protein</fullName>
    </recommendedName>
</protein>
<evidence type="ECO:0008006" key="3">
    <source>
        <dbReference type="Google" id="ProtNLM"/>
    </source>
</evidence>
<keyword evidence="2" id="KW-1185">Reference proteome</keyword>
<accession>A0ABV4T900</accession>
<evidence type="ECO:0000313" key="1">
    <source>
        <dbReference type="EMBL" id="MFA4805181.1"/>
    </source>
</evidence>
<name>A0ABV4T900_9EURY</name>
<sequence>MEGGVGVAIRGKEEHTKKLSFRSDALLPTSRAVNVEAVFSDPVIRTIIDTEPVIIRRRRANSREVEGVIRELIEEFLRYSFVEKVIICPYRDKDNPVLEVILINPVVKESTSAEEIAELVRVYYKTIEEHGHLPIAVVPSYREVPGEGGRKYIITRGQV</sequence>
<dbReference type="Proteomes" id="UP001571980">
    <property type="component" value="Unassembled WGS sequence"/>
</dbReference>
<dbReference type="RefSeq" id="WP_372824588.1">
    <property type="nucleotide sequence ID" value="NZ_JARRIG010000007.1"/>
</dbReference>
<proteinExistence type="predicted"/>
<dbReference type="EMBL" id="JARRIG010000007">
    <property type="protein sequence ID" value="MFA4805181.1"/>
    <property type="molecule type" value="Genomic_DNA"/>
</dbReference>
<evidence type="ECO:0000313" key="2">
    <source>
        <dbReference type="Proteomes" id="UP001571980"/>
    </source>
</evidence>
<reference evidence="1 2" key="1">
    <citation type="submission" date="2023-03" db="EMBL/GenBank/DDBJ databases">
        <title>Speciation in Pyrococcus: adaptation to high temperature as a mechanism.</title>
        <authorList>
            <person name="Gu J."/>
        </authorList>
    </citation>
    <scope>NUCLEOTIDE SEQUENCE [LARGE SCALE GENOMIC DNA]</scope>
    <source>
        <strain evidence="1 2">LMOA34</strain>
    </source>
</reference>
<comment type="caution">
    <text evidence="1">The sequence shown here is derived from an EMBL/GenBank/DDBJ whole genome shotgun (WGS) entry which is preliminary data.</text>
</comment>
<organism evidence="1 2">
    <name type="scientific">Pyrococcus kukulkanii</name>
    <dbReference type="NCBI Taxonomy" id="1609559"/>
    <lineage>
        <taxon>Archaea</taxon>
        <taxon>Methanobacteriati</taxon>
        <taxon>Methanobacteriota</taxon>
        <taxon>Thermococci</taxon>
        <taxon>Thermococcales</taxon>
        <taxon>Thermococcaceae</taxon>
        <taxon>Pyrococcus</taxon>
    </lineage>
</organism>